<evidence type="ECO:0000313" key="3">
    <source>
        <dbReference type="Proteomes" id="UP001620295"/>
    </source>
</evidence>
<comment type="caution">
    <text evidence="2">The sequence shown here is derived from an EMBL/GenBank/DDBJ whole genome shotgun (WGS) entry which is preliminary data.</text>
</comment>
<organism evidence="2 3">
    <name type="scientific">Streptomyces milbemycinicus</name>
    <dbReference type="NCBI Taxonomy" id="476552"/>
    <lineage>
        <taxon>Bacteria</taxon>
        <taxon>Bacillati</taxon>
        <taxon>Actinomycetota</taxon>
        <taxon>Actinomycetes</taxon>
        <taxon>Kitasatosporales</taxon>
        <taxon>Streptomycetaceae</taxon>
        <taxon>Streptomyces</taxon>
    </lineage>
</organism>
<dbReference type="Proteomes" id="UP001620295">
    <property type="component" value="Unassembled WGS sequence"/>
</dbReference>
<feature type="region of interest" description="Disordered" evidence="1">
    <location>
        <begin position="95"/>
        <end position="122"/>
    </location>
</feature>
<name>A0ABW8LYT5_9ACTN</name>
<protein>
    <submittedName>
        <fullName evidence="2">DUF6247 family protein</fullName>
    </submittedName>
</protein>
<dbReference type="Pfam" id="PF19760">
    <property type="entry name" value="DUF6247"/>
    <property type="match status" value="1"/>
</dbReference>
<sequence length="122" mass="13357">MNADTLRDAVERLGRARIAEYDRELGEAFARATQTSTITPMRLFLEKWATVVAIERHPDRARAMREAERVTGDPHATEEEFRAGQRTIARILAEASAEAGIGPGAHPASKESAPAAEPDFSN</sequence>
<dbReference type="RefSeq" id="WP_358640977.1">
    <property type="nucleotide sequence ID" value="NZ_JBFACG010000050.1"/>
</dbReference>
<gene>
    <name evidence="2" type="ORF">ACI2L5_40075</name>
</gene>
<accession>A0ABW8LYT5</accession>
<feature type="compositionally biased region" description="Low complexity" evidence="1">
    <location>
        <begin position="105"/>
        <end position="122"/>
    </location>
</feature>
<reference evidence="2 3" key="1">
    <citation type="submission" date="2024-11" db="EMBL/GenBank/DDBJ databases">
        <title>The Natural Products Discovery Center: Release of the First 8490 Sequenced Strains for Exploring Actinobacteria Biosynthetic Diversity.</title>
        <authorList>
            <person name="Kalkreuter E."/>
            <person name="Kautsar S.A."/>
            <person name="Yang D."/>
            <person name="Bader C.D."/>
            <person name="Teijaro C.N."/>
            <person name="Fluegel L."/>
            <person name="Davis C.M."/>
            <person name="Simpson J.R."/>
            <person name="Lauterbach L."/>
            <person name="Steele A.D."/>
            <person name="Gui C."/>
            <person name="Meng S."/>
            <person name="Li G."/>
            <person name="Viehrig K."/>
            <person name="Ye F."/>
            <person name="Su P."/>
            <person name="Kiefer A.F."/>
            <person name="Nichols A."/>
            <person name="Cepeda A.J."/>
            <person name="Yan W."/>
            <person name="Fan B."/>
            <person name="Jiang Y."/>
            <person name="Adhikari A."/>
            <person name="Zheng C.-J."/>
            <person name="Schuster L."/>
            <person name="Cowan T.M."/>
            <person name="Smanski M.J."/>
            <person name="Chevrette M.G."/>
            <person name="De Carvalho L.P.S."/>
            <person name="Shen B."/>
        </authorList>
    </citation>
    <scope>NUCLEOTIDE SEQUENCE [LARGE SCALE GENOMIC DNA]</scope>
    <source>
        <strain evidence="2 3">NPDC020863</strain>
    </source>
</reference>
<evidence type="ECO:0000256" key="1">
    <source>
        <dbReference type="SAM" id="MobiDB-lite"/>
    </source>
</evidence>
<dbReference type="InterPro" id="IPR046214">
    <property type="entry name" value="DUF6247"/>
</dbReference>
<proteinExistence type="predicted"/>
<keyword evidence="3" id="KW-1185">Reference proteome</keyword>
<evidence type="ECO:0000313" key="2">
    <source>
        <dbReference type="EMBL" id="MFK4271077.1"/>
    </source>
</evidence>
<dbReference type="EMBL" id="JBJDQH010000016">
    <property type="protein sequence ID" value="MFK4271077.1"/>
    <property type="molecule type" value="Genomic_DNA"/>
</dbReference>